<gene>
    <name evidence="11" type="ORF">DJFAAGMI_01500</name>
</gene>
<evidence type="ECO:0000256" key="1">
    <source>
        <dbReference type="ARBA" id="ARBA00004370"/>
    </source>
</evidence>
<dbReference type="Pfam" id="PF00563">
    <property type="entry name" value="EAL"/>
    <property type="match status" value="1"/>
</dbReference>
<evidence type="ECO:0000259" key="9">
    <source>
        <dbReference type="PROSITE" id="PS50883"/>
    </source>
</evidence>
<organism evidence="11 12">
    <name type="scientific">Comamonas brasiliensis</name>
    <dbReference type="NCBI Taxonomy" id="1812482"/>
    <lineage>
        <taxon>Bacteria</taxon>
        <taxon>Pseudomonadati</taxon>
        <taxon>Pseudomonadota</taxon>
        <taxon>Betaproteobacteria</taxon>
        <taxon>Burkholderiales</taxon>
        <taxon>Comamonadaceae</taxon>
        <taxon>Comamonas</taxon>
    </lineage>
</organism>
<feature type="domain" description="PAS" evidence="6">
    <location>
        <begin position="319"/>
        <end position="384"/>
    </location>
</feature>
<dbReference type="SMART" id="SM00091">
    <property type="entry name" value="PAS"/>
    <property type="match status" value="2"/>
</dbReference>
<dbReference type="Gene3D" id="3.30.450.350">
    <property type="entry name" value="CHASE domain"/>
    <property type="match status" value="1"/>
</dbReference>
<feature type="transmembrane region" description="Helical" evidence="5">
    <location>
        <begin position="275"/>
        <end position="299"/>
    </location>
</feature>
<dbReference type="SUPFAM" id="SSF55785">
    <property type="entry name" value="PYP-like sensor domain (PAS domain)"/>
    <property type="match status" value="2"/>
</dbReference>
<dbReference type="InterPro" id="IPR035965">
    <property type="entry name" value="PAS-like_dom_sf"/>
</dbReference>
<dbReference type="InterPro" id="IPR043128">
    <property type="entry name" value="Rev_trsase/Diguanyl_cyclase"/>
</dbReference>
<evidence type="ECO:0000256" key="2">
    <source>
        <dbReference type="ARBA" id="ARBA00022692"/>
    </source>
</evidence>
<evidence type="ECO:0000256" key="4">
    <source>
        <dbReference type="ARBA" id="ARBA00023136"/>
    </source>
</evidence>
<evidence type="ECO:0000313" key="11">
    <source>
        <dbReference type="EMBL" id="MBS3018767.1"/>
    </source>
</evidence>
<dbReference type="Proteomes" id="UP001647436">
    <property type="component" value="Unassembled WGS sequence"/>
</dbReference>
<dbReference type="RefSeq" id="WP_211456552.1">
    <property type="nucleotide sequence ID" value="NZ_JAANES010000001.1"/>
</dbReference>
<feature type="domain" description="PAC" evidence="7">
    <location>
        <begin position="394"/>
        <end position="444"/>
    </location>
</feature>
<dbReference type="CDD" id="cd01949">
    <property type="entry name" value="GGDEF"/>
    <property type="match status" value="1"/>
</dbReference>
<reference evidence="11 12" key="1">
    <citation type="submission" date="2020-03" db="EMBL/GenBank/DDBJ databases">
        <title>The role of nitrogen metabolism on polyethylene biodegradation.</title>
        <authorList>
            <person name="Peixoto J."/>
            <person name="Vizzotto C.S."/>
            <person name="Ramos A."/>
            <person name="Alves G."/>
            <person name="Steindorff A."/>
            <person name="Kruger R."/>
        </authorList>
    </citation>
    <scope>NUCLEOTIDE SEQUENCE [LARGE SCALE GENOMIC DNA]</scope>
    <source>
        <strain evidence="11 12">PE63</strain>
    </source>
</reference>
<evidence type="ECO:0000313" key="12">
    <source>
        <dbReference type="Proteomes" id="UP001647436"/>
    </source>
</evidence>
<keyword evidence="12" id="KW-1185">Reference proteome</keyword>
<dbReference type="Gene3D" id="3.20.20.450">
    <property type="entry name" value="EAL domain"/>
    <property type="match status" value="1"/>
</dbReference>
<dbReference type="SMART" id="SM01079">
    <property type="entry name" value="CHASE"/>
    <property type="match status" value="1"/>
</dbReference>
<dbReference type="PROSITE" id="PS50839">
    <property type="entry name" value="CHASE"/>
    <property type="match status" value="1"/>
</dbReference>
<keyword evidence="4 5" id="KW-0472">Membrane</keyword>
<dbReference type="SUPFAM" id="SSF141868">
    <property type="entry name" value="EAL domain-like"/>
    <property type="match status" value="1"/>
</dbReference>
<dbReference type="InterPro" id="IPR029787">
    <property type="entry name" value="Nucleotide_cyclase"/>
</dbReference>
<accession>A0ABS5LQZ6</accession>
<dbReference type="InterPro" id="IPR001633">
    <property type="entry name" value="EAL_dom"/>
</dbReference>
<dbReference type="SUPFAM" id="SSF55073">
    <property type="entry name" value="Nucleotide cyclase"/>
    <property type="match status" value="1"/>
</dbReference>
<dbReference type="NCBIfam" id="TIGR00229">
    <property type="entry name" value="sensory_box"/>
    <property type="match status" value="2"/>
</dbReference>
<feature type="domain" description="EAL" evidence="9">
    <location>
        <begin position="777"/>
        <end position="1030"/>
    </location>
</feature>
<dbReference type="PROSITE" id="PS50112">
    <property type="entry name" value="PAS"/>
    <property type="match status" value="2"/>
</dbReference>
<dbReference type="InterPro" id="IPR006189">
    <property type="entry name" value="CHASE_dom"/>
</dbReference>
<evidence type="ECO:0000259" key="6">
    <source>
        <dbReference type="PROSITE" id="PS50112"/>
    </source>
</evidence>
<comment type="subcellular location">
    <subcellularLocation>
        <location evidence="1">Membrane</location>
    </subcellularLocation>
</comment>
<dbReference type="InterPro" id="IPR000014">
    <property type="entry name" value="PAS"/>
</dbReference>
<evidence type="ECO:0008006" key="13">
    <source>
        <dbReference type="Google" id="ProtNLM"/>
    </source>
</evidence>
<proteinExistence type="predicted"/>
<keyword evidence="2 5" id="KW-0812">Transmembrane</keyword>
<evidence type="ECO:0000259" key="8">
    <source>
        <dbReference type="PROSITE" id="PS50839"/>
    </source>
</evidence>
<dbReference type="CDD" id="cd01948">
    <property type="entry name" value="EAL"/>
    <property type="match status" value="1"/>
</dbReference>
<protein>
    <recommendedName>
        <fullName evidence="13">EAL domain-containing protein</fullName>
    </recommendedName>
</protein>
<dbReference type="EMBL" id="JAANES010000001">
    <property type="protein sequence ID" value="MBS3018767.1"/>
    <property type="molecule type" value="Genomic_DNA"/>
</dbReference>
<dbReference type="InterPro" id="IPR052155">
    <property type="entry name" value="Biofilm_reg_signaling"/>
</dbReference>
<dbReference type="InterPro" id="IPR000160">
    <property type="entry name" value="GGDEF_dom"/>
</dbReference>
<name>A0ABS5LQZ6_9BURK</name>
<dbReference type="Pfam" id="PF03924">
    <property type="entry name" value="CHASE"/>
    <property type="match status" value="1"/>
</dbReference>
<dbReference type="PANTHER" id="PTHR44757">
    <property type="entry name" value="DIGUANYLATE CYCLASE DGCP"/>
    <property type="match status" value="1"/>
</dbReference>
<dbReference type="Pfam" id="PF00990">
    <property type="entry name" value="GGDEF"/>
    <property type="match status" value="1"/>
</dbReference>
<comment type="caution">
    <text evidence="11">The sequence shown here is derived from an EMBL/GenBank/DDBJ whole genome shotgun (WGS) entry which is preliminary data.</text>
</comment>
<dbReference type="PROSITE" id="PS50883">
    <property type="entry name" value="EAL"/>
    <property type="match status" value="1"/>
</dbReference>
<dbReference type="SMART" id="SM00267">
    <property type="entry name" value="GGDEF"/>
    <property type="match status" value="1"/>
</dbReference>
<dbReference type="InterPro" id="IPR035919">
    <property type="entry name" value="EAL_sf"/>
</dbReference>
<dbReference type="CDD" id="cd00130">
    <property type="entry name" value="PAS"/>
    <property type="match status" value="2"/>
</dbReference>
<dbReference type="InterPro" id="IPR000700">
    <property type="entry name" value="PAS-assoc_C"/>
</dbReference>
<dbReference type="PROSITE" id="PS50113">
    <property type="entry name" value="PAC"/>
    <property type="match status" value="1"/>
</dbReference>
<evidence type="ECO:0000256" key="3">
    <source>
        <dbReference type="ARBA" id="ARBA00022989"/>
    </source>
</evidence>
<dbReference type="Pfam" id="PF13188">
    <property type="entry name" value="PAS_8"/>
    <property type="match status" value="1"/>
</dbReference>
<dbReference type="InterPro" id="IPR013767">
    <property type="entry name" value="PAS_fold"/>
</dbReference>
<keyword evidence="3 5" id="KW-1133">Transmembrane helix</keyword>
<feature type="domain" description="GGDEF" evidence="10">
    <location>
        <begin position="630"/>
        <end position="768"/>
    </location>
</feature>
<feature type="domain" description="PAS" evidence="6">
    <location>
        <begin position="445"/>
        <end position="503"/>
    </location>
</feature>
<dbReference type="PROSITE" id="PS50887">
    <property type="entry name" value="GGDEF"/>
    <property type="match status" value="1"/>
</dbReference>
<dbReference type="Gene3D" id="3.30.450.20">
    <property type="entry name" value="PAS domain"/>
    <property type="match status" value="2"/>
</dbReference>
<dbReference type="SMART" id="SM00052">
    <property type="entry name" value="EAL"/>
    <property type="match status" value="1"/>
</dbReference>
<dbReference type="InterPro" id="IPR042240">
    <property type="entry name" value="CHASE_sf"/>
</dbReference>
<evidence type="ECO:0000256" key="5">
    <source>
        <dbReference type="SAM" id="Phobius"/>
    </source>
</evidence>
<sequence>MQQRLQLSADMATRSLEQRLGSYDRLLAKLAEQMASDADAGQQMFSQHAHALLSRESLVGLQALSLTRAVNEELHTDLARDSQAFEVSYVWPMIDNEALAGSNARQPAAAFHGLMQAWNSRQMSMSAPFRFLQLPDSAKGVALRAPLWPAAAQEGGYNGSEKLLGTVDARIRLGEFARGLVPANLYPQVAFKLVDLSPADPLPKVGLEHKRPALPLSLLASGSEILFTGSLWAEAETHPEFAAIKPLERQIQVYDRIWSLQFKPALSSQRRLERYLPWLVLAAGLLAGLVLAAWVSGWWQSRWSWSRRLKFSAQARQESDARFHAMCEQAAMGVLELDIATRSVLKVNQHFCRLLGYEAQDIHRRSVLELVMPEDQAQCAQLLEGLDLQQFQHNAGEFCLRSKNGAPVWVELNAFLTGRHESRRLQVLVQDISGRKRLEQMERLGHQQLRSLMQRLPVGLVMEDLDGRLVYWNEEFLRLAGYGGKPSVSTQQWWERMFPDTAERERVIQRWQVAKAQASRILQLRRSEHERVDGKDAQWDELATEAAACTVSAQTLMLRGLDGLRRPVAVSAVLQADGCLMVLQDQSQRMAAEQEVRRLAFYDALTGLPNRRLLADRLQQALAVAQRKAHFGGVVLLDIDNFKAFNETYGLDQGDLLLQSMSQRIRGLLPSGATIARQGGDDFVLLIEDLGGDSVAAAARLEQQADQWLDRLREPIEIGGVLRSITVSMGLSLFGEPELTGEEVQRRAEMAMYQAKSQGRNVSCFFDPQLQSALQERRTLEQDMRAGLQAGEFELFYQPQVEMGKVIGAEGLLRWKHPEKGFVPPAHFIPLAEETGVILPLGDWVLRAACQQLAKWAKHPRYAQLVLSVNVSPKQFHQSGFVEQVLKALAEHGADARRLKLELTEGMLVADVDDTIAKMMRLKSYGIGFSLDDFGTGYSSLSYLKRLPLDQLKIDRSFVRDVLTDPNDAAIARTIVALAKSLGLHVIAEGVETQAQCRFLEGIRCYAWQGYLMSPPVPVSEFEGLVTNGNVPGSATPALSPVSMR</sequence>
<dbReference type="Pfam" id="PF00989">
    <property type="entry name" value="PAS"/>
    <property type="match status" value="1"/>
</dbReference>
<dbReference type="PANTHER" id="PTHR44757:SF2">
    <property type="entry name" value="BIOFILM ARCHITECTURE MAINTENANCE PROTEIN MBAA"/>
    <property type="match status" value="1"/>
</dbReference>
<feature type="domain" description="CHASE" evidence="8">
    <location>
        <begin position="87"/>
        <end position="176"/>
    </location>
</feature>
<evidence type="ECO:0000259" key="10">
    <source>
        <dbReference type="PROSITE" id="PS50887"/>
    </source>
</evidence>
<dbReference type="NCBIfam" id="TIGR00254">
    <property type="entry name" value="GGDEF"/>
    <property type="match status" value="1"/>
</dbReference>
<dbReference type="Gene3D" id="3.30.70.270">
    <property type="match status" value="1"/>
</dbReference>
<evidence type="ECO:0000259" key="7">
    <source>
        <dbReference type="PROSITE" id="PS50113"/>
    </source>
</evidence>